<dbReference type="SUPFAM" id="SSF57959">
    <property type="entry name" value="Leucine zipper domain"/>
    <property type="match status" value="1"/>
</dbReference>
<dbReference type="InterPro" id="IPR046347">
    <property type="entry name" value="bZIP_sf"/>
</dbReference>
<dbReference type="AlphaFoldDB" id="A0AAW1T3B8"/>
<evidence type="ECO:0008006" key="5">
    <source>
        <dbReference type="Google" id="ProtNLM"/>
    </source>
</evidence>
<evidence type="ECO:0000256" key="2">
    <source>
        <dbReference type="SAM" id="MobiDB-lite"/>
    </source>
</evidence>
<comment type="caution">
    <text evidence="3">The sequence shown here is derived from an EMBL/GenBank/DDBJ whole genome shotgun (WGS) entry which is preliminary data.</text>
</comment>
<keyword evidence="4" id="KW-1185">Reference proteome</keyword>
<name>A0AAW1T3B8_9CHLO</name>
<proteinExistence type="predicted"/>
<feature type="coiled-coil region" evidence="1">
    <location>
        <begin position="268"/>
        <end position="295"/>
    </location>
</feature>
<organism evidence="3 4">
    <name type="scientific">Apatococcus fuscideae</name>
    <dbReference type="NCBI Taxonomy" id="2026836"/>
    <lineage>
        <taxon>Eukaryota</taxon>
        <taxon>Viridiplantae</taxon>
        <taxon>Chlorophyta</taxon>
        <taxon>core chlorophytes</taxon>
        <taxon>Trebouxiophyceae</taxon>
        <taxon>Chlorellales</taxon>
        <taxon>Chlorellaceae</taxon>
        <taxon>Apatococcus</taxon>
    </lineage>
</organism>
<feature type="compositionally biased region" description="Basic residues" evidence="2">
    <location>
        <begin position="179"/>
        <end position="190"/>
    </location>
</feature>
<feature type="compositionally biased region" description="Polar residues" evidence="2">
    <location>
        <begin position="19"/>
        <end position="29"/>
    </location>
</feature>
<evidence type="ECO:0000256" key="1">
    <source>
        <dbReference type="SAM" id="Coils"/>
    </source>
</evidence>
<feature type="region of interest" description="Disordered" evidence="2">
    <location>
        <begin position="133"/>
        <end position="210"/>
    </location>
</feature>
<protein>
    <recommendedName>
        <fullName evidence="5">BZIP domain-containing protein</fullName>
    </recommendedName>
</protein>
<dbReference type="Proteomes" id="UP001485043">
    <property type="component" value="Unassembled WGS sequence"/>
</dbReference>
<dbReference type="EMBL" id="JALJOV010000511">
    <property type="protein sequence ID" value="KAK9863147.1"/>
    <property type="molecule type" value="Genomic_DNA"/>
</dbReference>
<keyword evidence="1" id="KW-0175">Coiled coil</keyword>
<evidence type="ECO:0000313" key="3">
    <source>
        <dbReference type="EMBL" id="KAK9863147.1"/>
    </source>
</evidence>
<feature type="compositionally biased region" description="Polar residues" evidence="2">
    <location>
        <begin position="137"/>
        <end position="147"/>
    </location>
</feature>
<accession>A0AAW1T3B8</accession>
<dbReference type="GO" id="GO:0003700">
    <property type="term" value="F:DNA-binding transcription factor activity"/>
    <property type="evidence" value="ECO:0007669"/>
    <property type="project" value="InterPro"/>
</dbReference>
<sequence length="304" mass="32715">MQPAASSLDALVRLPHGQPQGSTPAASTGSMMMMPIMTAGRRLVIVPHGQTAKALGVPKPLEIPKPMAIPNLDALYPVLKQEPHSQRGQHAQDWSGQGGAPPGLFMQASDIGGSAGPPSGCAEGAAGRAAARAAAQITEQAGSQGLRRSTRATKPMRAISSNEMSVSDDPEEAEAPSPKRGKRIERRRAGRPIEPVGDPAGGALTPDQVRLVRRRLHNRKSARRSRTKRQMTYEEQTLQMRAAVSQTQVLTQQVAVLQTHCRQYHLKVQQMQMSYTGATRQCAELQQELERLHNNHTASSSSAA</sequence>
<reference evidence="3 4" key="1">
    <citation type="journal article" date="2024" name="Nat. Commun.">
        <title>Phylogenomics reveals the evolutionary origins of lichenization in chlorophyte algae.</title>
        <authorList>
            <person name="Puginier C."/>
            <person name="Libourel C."/>
            <person name="Otte J."/>
            <person name="Skaloud P."/>
            <person name="Haon M."/>
            <person name="Grisel S."/>
            <person name="Petersen M."/>
            <person name="Berrin J.G."/>
            <person name="Delaux P.M."/>
            <person name="Dal Grande F."/>
            <person name="Keller J."/>
        </authorList>
    </citation>
    <scope>NUCLEOTIDE SEQUENCE [LARGE SCALE GENOMIC DNA]</scope>
    <source>
        <strain evidence="3 4">SAG 2523</strain>
    </source>
</reference>
<gene>
    <name evidence="3" type="ORF">WJX84_007827</name>
</gene>
<feature type="region of interest" description="Disordered" evidence="2">
    <location>
        <begin position="1"/>
        <end position="29"/>
    </location>
</feature>
<evidence type="ECO:0000313" key="4">
    <source>
        <dbReference type="Proteomes" id="UP001485043"/>
    </source>
</evidence>